<dbReference type="InterPro" id="IPR054612">
    <property type="entry name" value="Phage_capsid-like_C"/>
</dbReference>
<protein>
    <submittedName>
        <fullName evidence="3">Major capsid protein</fullName>
    </submittedName>
</protein>
<comment type="caution">
    <text evidence="3">The sequence shown here is derived from an EMBL/GenBank/DDBJ whole genome shotgun (WGS) entry which is preliminary data.</text>
</comment>
<dbReference type="SUPFAM" id="SSF56563">
    <property type="entry name" value="Major capsid protein gp5"/>
    <property type="match status" value="1"/>
</dbReference>
<organism evidence="3 4">
    <name type="scientific">Mycolicibacterium hippocampi</name>
    <dbReference type="NCBI Taxonomy" id="659824"/>
    <lineage>
        <taxon>Bacteria</taxon>
        <taxon>Bacillati</taxon>
        <taxon>Actinomycetota</taxon>
        <taxon>Actinomycetes</taxon>
        <taxon>Mycobacteriales</taxon>
        <taxon>Mycobacteriaceae</taxon>
        <taxon>Mycolicibacterium</taxon>
    </lineage>
</organism>
<gene>
    <name evidence="3" type="ORF">MHIP_55150</name>
</gene>
<dbReference type="EMBL" id="BLLB01000002">
    <property type="protein sequence ID" value="GFH05032.1"/>
    <property type="molecule type" value="Genomic_DNA"/>
</dbReference>
<proteinExistence type="predicted"/>
<dbReference type="InterPro" id="IPR024455">
    <property type="entry name" value="Phage_capsid"/>
</dbReference>
<dbReference type="Pfam" id="PF05065">
    <property type="entry name" value="Phage_capsid"/>
    <property type="match status" value="1"/>
</dbReference>
<dbReference type="RefSeq" id="WP_163894470.1">
    <property type="nucleotide sequence ID" value="NZ_BLLB01000002.1"/>
</dbReference>
<evidence type="ECO:0000313" key="4">
    <source>
        <dbReference type="Proteomes" id="UP000465304"/>
    </source>
</evidence>
<sequence length="482" mass="51968">MKFSKQELRAMSREQVVEHLAETDVKLSRLASKHRLSEADEEALDELRADHRAFEGQLGRIRFEEARATGDPGFATIGEQGTHRLDGSPVPGYESITRQDEPVDALTGLRSRAMRQLDESVKRGTLAARSAETVERMLDNGNGMERSWVSRYVAESGSDAYRNAFAKVVAFGEASAALKFTPAERDAMQKVSQLQGERALSLTDSAGGYLVPFELDAAVNLTGDGSVSPILQIARVIPTVTDVLHLVNSAGAEAHWYAEAEQVSDDSPSLSEPTVVNHRMSAWAPFSREVGMDAPTMLSEVSKVLQDAALQLLNEALINGTGTGQPHGVLDALTGTAADNDTAGAAFASADVYSTQAALAPRFQPNASWIANLAVINAIRQFESSNGARLFSEASANPPQLLGRNLYEASNMSGAMTTGEEVLIYGDFTQMVVSQRIGSTIELIPHIMGTNNRPTYQSGLFLVGRWGATVLTPNAFELLRVQ</sequence>
<feature type="domain" description="Phage capsid-like C-terminal" evidence="2">
    <location>
        <begin position="207"/>
        <end position="480"/>
    </location>
</feature>
<evidence type="ECO:0000259" key="2">
    <source>
        <dbReference type="Pfam" id="PF05065"/>
    </source>
</evidence>
<dbReference type="Gene3D" id="3.30.2400.10">
    <property type="entry name" value="Major capsid protein gp5"/>
    <property type="match status" value="1"/>
</dbReference>
<evidence type="ECO:0000256" key="1">
    <source>
        <dbReference type="ARBA" id="ARBA00004328"/>
    </source>
</evidence>
<name>A0A7I9ZVF7_9MYCO</name>
<comment type="subcellular location">
    <subcellularLocation>
        <location evidence="1">Virion</location>
    </subcellularLocation>
</comment>
<evidence type="ECO:0000313" key="3">
    <source>
        <dbReference type="EMBL" id="GFH05032.1"/>
    </source>
</evidence>
<dbReference type="AlphaFoldDB" id="A0A7I9ZVF7"/>
<dbReference type="Proteomes" id="UP000465304">
    <property type="component" value="Unassembled WGS sequence"/>
</dbReference>
<dbReference type="NCBIfam" id="TIGR01554">
    <property type="entry name" value="major_cap_HK97"/>
    <property type="match status" value="1"/>
</dbReference>
<accession>A0A7I9ZVF7</accession>
<reference evidence="3 4" key="1">
    <citation type="journal article" date="2019" name="Emerg. Microbes Infect.">
        <title>Comprehensive subspecies identification of 175 nontuberculous mycobacteria species based on 7547 genomic profiles.</title>
        <authorList>
            <person name="Matsumoto Y."/>
            <person name="Kinjo T."/>
            <person name="Motooka D."/>
            <person name="Nabeya D."/>
            <person name="Jung N."/>
            <person name="Uechi K."/>
            <person name="Horii T."/>
            <person name="Iida T."/>
            <person name="Fujita J."/>
            <person name="Nakamura S."/>
        </authorList>
    </citation>
    <scope>NUCLEOTIDE SEQUENCE [LARGE SCALE GENOMIC DNA]</scope>
    <source>
        <strain evidence="3 4">JCM 30996</strain>
    </source>
</reference>
<keyword evidence="4" id="KW-1185">Reference proteome</keyword>